<evidence type="ECO:0000313" key="3">
    <source>
        <dbReference type="EMBL" id="GAO46255.1"/>
    </source>
</evidence>
<dbReference type="Pfam" id="PF12754">
    <property type="entry name" value="Get5_N"/>
    <property type="match status" value="1"/>
</dbReference>
<dbReference type="Proteomes" id="UP000033140">
    <property type="component" value="Unassembled WGS sequence"/>
</dbReference>
<reference evidence="3 4" key="2">
    <citation type="journal article" date="2014" name="J. Gen. Appl. Microbiol.">
        <title>The early diverging ascomycetous budding yeast Saitoella complicata has three histone deacetylases belonging to the Clr6, Hos2, and Rpd3 lineages.</title>
        <authorList>
            <person name="Nishida H."/>
            <person name="Matsumoto T."/>
            <person name="Kondo S."/>
            <person name="Hamamoto M."/>
            <person name="Yoshikawa H."/>
        </authorList>
    </citation>
    <scope>NUCLEOTIDE SEQUENCE [LARGE SCALE GENOMIC DNA]</scope>
    <source>
        <strain evidence="3 4">NRRL Y-17804</strain>
    </source>
</reference>
<sequence length="240" mass="25538">MSTQIDELTFAKSFLSSLTTKALKSTPSHNTSRPITNALLPPMPTSKRKRSAPTNPTSQTVTLTAKSLRGPAVNVVLNDVDARTTWLNIRDRVAAEIGLGGEADKVRVLVKAKPVVVSKTVGEVLGEGVTEGTVQVMLMGGVVPKAKEEVPEPVKEVGGTKVQGAQDVEAVLQGSTGTAEVKAQTTSKEFWVDLREWIAARSDVGEKEKVSRLEPHAQGSRGTGVCVETVSLAINQRCTK</sequence>
<comment type="caution">
    <text evidence="3">The sequence shown here is derived from an EMBL/GenBank/DDBJ whole genome shotgun (WGS) entry which is preliminary data.</text>
</comment>
<reference evidence="3 4" key="3">
    <citation type="journal article" date="2015" name="Genome Announc.">
        <title>Draft Genome Sequence of the Archiascomycetous Yeast Saitoella complicata.</title>
        <authorList>
            <person name="Yamauchi K."/>
            <person name="Kondo S."/>
            <person name="Hamamoto M."/>
            <person name="Takahashi Y."/>
            <person name="Ogura Y."/>
            <person name="Hayashi T."/>
            <person name="Nishida H."/>
        </authorList>
    </citation>
    <scope>NUCLEOTIDE SEQUENCE [LARGE SCALE GENOMIC DNA]</scope>
    <source>
        <strain evidence="3 4">NRRL Y-17804</strain>
    </source>
</reference>
<organism evidence="3 4">
    <name type="scientific">Saitoella complicata (strain BCRC 22490 / CBS 7301 / JCM 7358 / NBRC 10748 / NRRL Y-17804)</name>
    <dbReference type="NCBI Taxonomy" id="698492"/>
    <lineage>
        <taxon>Eukaryota</taxon>
        <taxon>Fungi</taxon>
        <taxon>Dikarya</taxon>
        <taxon>Ascomycota</taxon>
        <taxon>Taphrinomycotina</taxon>
        <taxon>Taphrinomycotina incertae sedis</taxon>
        <taxon>Saitoella</taxon>
    </lineage>
</organism>
<evidence type="ECO:0000259" key="2">
    <source>
        <dbReference type="Pfam" id="PF12754"/>
    </source>
</evidence>
<protein>
    <recommendedName>
        <fullName evidence="2">Get5 N-terminal domain-containing protein</fullName>
    </recommendedName>
</protein>
<reference evidence="3 4" key="1">
    <citation type="journal article" date="2011" name="J. Gen. Appl. Microbiol.">
        <title>Draft genome sequencing of the enigmatic yeast Saitoella complicata.</title>
        <authorList>
            <person name="Nishida H."/>
            <person name="Hamamoto M."/>
            <person name="Sugiyama J."/>
        </authorList>
    </citation>
    <scope>NUCLEOTIDE SEQUENCE [LARGE SCALE GENOMIC DNA]</scope>
    <source>
        <strain evidence="3 4">NRRL Y-17804</strain>
    </source>
</reference>
<evidence type="ECO:0000313" key="4">
    <source>
        <dbReference type="Proteomes" id="UP000033140"/>
    </source>
</evidence>
<evidence type="ECO:0000256" key="1">
    <source>
        <dbReference type="SAM" id="MobiDB-lite"/>
    </source>
</evidence>
<dbReference type="AlphaFoldDB" id="A0A0E9NA24"/>
<proteinExistence type="predicted"/>
<name>A0A0E9NA24_SAICN</name>
<keyword evidence="4" id="KW-1185">Reference proteome</keyword>
<feature type="region of interest" description="Disordered" evidence="1">
    <location>
        <begin position="21"/>
        <end position="60"/>
    </location>
</feature>
<feature type="compositionally biased region" description="Polar residues" evidence="1">
    <location>
        <begin position="21"/>
        <end position="35"/>
    </location>
</feature>
<gene>
    <name evidence="3" type="ORF">G7K_0490-t1</name>
</gene>
<accession>A0A0E9NA24</accession>
<dbReference type="InterPro" id="IPR024737">
    <property type="entry name" value="Get5_N"/>
</dbReference>
<dbReference type="EMBL" id="BACD03000003">
    <property type="protein sequence ID" value="GAO46255.1"/>
    <property type="molecule type" value="Genomic_DNA"/>
</dbReference>
<feature type="domain" description="Get5 N-terminal" evidence="2">
    <location>
        <begin position="10"/>
        <end position="141"/>
    </location>
</feature>